<name>A0AAV9BMD1_ACOGR</name>
<evidence type="ECO:0000313" key="3">
    <source>
        <dbReference type="EMBL" id="KAK1277625.1"/>
    </source>
</evidence>
<comment type="caution">
    <text evidence="3">The sequence shown here is derived from an EMBL/GenBank/DDBJ whole genome shotgun (WGS) entry which is preliminary data.</text>
</comment>
<reference evidence="3" key="2">
    <citation type="submission" date="2023-06" db="EMBL/GenBank/DDBJ databases">
        <authorList>
            <person name="Ma L."/>
            <person name="Liu K.-W."/>
            <person name="Li Z."/>
            <person name="Hsiao Y.-Y."/>
            <person name="Qi Y."/>
            <person name="Fu T."/>
            <person name="Tang G."/>
            <person name="Zhang D."/>
            <person name="Sun W.-H."/>
            <person name="Liu D.-K."/>
            <person name="Li Y."/>
            <person name="Chen G.-Z."/>
            <person name="Liu X.-D."/>
            <person name="Liao X.-Y."/>
            <person name="Jiang Y.-T."/>
            <person name="Yu X."/>
            <person name="Hao Y."/>
            <person name="Huang J."/>
            <person name="Zhao X.-W."/>
            <person name="Ke S."/>
            <person name="Chen Y.-Y."/>
            <person name="Wu W.-L."/>
            <person name="Hsu J.-L."/>
            <person name="Lin Y.-F."/>
            <person name="Huang M.-D."/>
            <person name="Li C.-Y."/>
            <person name="Huang L."/>
            <person name="Wang Z.-W."/>
            <person name="Zhao X."/>
            <person name="Zhong W.-Y."/>
            <person name="Peng D.-H."/>
            <person name="Ahmad S."/>
            <person name="Lan S."/>
            <person name="Zhang J.-S."/>
            <person name="Tsai W.-C."/>
            <person name="Van De Peer Y."/>
            <person name="Liu Z.-J."/>
        </authorList>
    </citation>
    <scope>NUCLEOTIDE SEQUENCE</scope>
    <source>
        <strain evidence="3">SCP</strain>
        <tissue evidence="3">Leaves</tissue>
    </source>
</reference>
<organism evidence="3 4">
    <name type="scientific">Acorus gramineus</name>
    <name type="common">Dwarf sweet flag</name>
    <dbReference type="NCBI Taxonomy" id="55184"/>
    <lineage>
        <taxon>Eukaryota</taxon>
        <taxon>Viridiplantae</taxon>
        <taxon>Streptophyta</taxon>
        <taxon>Embryophyta</taxon>
        <taxon>Tracheophyta</taxon>
        <taxon>Spermatophyta</taxon>
        <taxon>Magnoliopsida</taxon>
        <taxon>Liliopsida</taxon>
        <taxon>Acoraceae</taxon>
        <taxon>Acorus</taxon>
    </lineage>
</organism>
<evidence type="ECO:0000313" key="4">
    <source>
        <dbReference type="Proteomes" id="UP001179952"/>
    </source>
</evidence>
<reference evidence="3" key="1">
    <citation type="journal article" date="2023" name="Nat. Commun.">
        <title>Diploid and tetraploid genomes of Acorus and the evolution of monocots.</title>
        <authorList>
            <person name="Ma L."/>
            <person name="Liu K.W."/>
            <person name="Li Z."/>
            <person name="Hsiao Y.Y."/>
            <person name="Qi Y."/>
            <person name="Fu T."/>
            <person name="Tang G.D."/>
            <person name="Zhang D."/>
            <person name="Sun W.H."/>
            <person name="Liu D.K."/>
            <person name="Li Y."/>
            <person name="Chen G.Z."/>
            <person name="Liu X.D."/>
            <person name="Liao X.Y."/>
            <person name="Jiang Y.T."/>
            <person name="Yu X."/>
            <person name="Hao Y."/>
            <person name="Huang J."/>
            <person name="Zhao X.W."/>
            <person name="Ke S."/>
            <person name="Chen Y.Y."/>
            <person name="Wu W.L."/>
            <person name="Hsu J.L."/>
            <person name="Lin Y.F."/>
            <person name="Huang M.D."/>
            <person name="Li C.Y."/>
            <person name="Huang L."/>
            <person name="Wang Z.W."/>
            <person name="Zhao X."/>
            <person name="Zhong W.Y."/>
            <person name="Peng D.H."/>
            <person name="Ahmad S."/>
            <person name="Lan S."/>
            <person name="Zhang J.S."/>
            <person name="Tsai W.C."/>
            <person name="Van de Peer Y."/>
            <person name="Liu Z.J."/>
        </authorList>
    </citation>
    <scope>NUCLEOTIDE SEQUENCE</scope>
    <source>
        <strain evidence="3">SCP</strain>
    </source>
</reference>
<dbReference type="AlphaFoldDB" id="A0AAV9BMD1"/>
<dbReference type="PANTHER" id="PTHR31170">
    <property type="entry name" value="BNAC04G53230D PROTEIN"/>
    <property type="match status" value="1"/>
</dbReference>
<evidence type="ECO:0000256" key="2">
    <source>
        <dbReference type="SAM" id="Phobius"/>
    </source>
</evidence>
<dbReference type="Pfam" id="PF03140">
    <property type="entry name" value="DUF247"/>
    <property type="match status" value="1"/>
</dbReference>
<keyword evidence="2" id="KW-1133">Transmembrane helix</keyword>
<keyword evidence="2" id="KW-0472">Membrane</keyword>
<feature type="region of interest" description="Disordered" evidence="1">
    <location>
        <begin position="1"/>
        <end position="22"/>
    </location>
</feature>
<evidence type="ECO:0000256" key="1">
    <source>
        <dbReference type="SAM" id="MobiDB-lite"/>
    </source>
</evidence>
<sequence length="553" mass="63547">MEGQNGTTDAGAGPSAPPMVPKKEWVDSLRNRLGDAFEKRWREEECSIFVVPGNLRALDPDAYEPGVVSIGPYHRGKERLSAMEEHKWRMARRLFDKHPEDKLEECLQKMMALEGRARSCYSERVNMGSREFSEMMLLDGCFILGILLREKKAAMKLKGENTDDGSDQEIEVDELLRSLENNGPTRTGLLKLQSFMKRLEENGEKSTEEDDELKKLAKEAKNDNWVWSEQGDEEPAKGDIHNLLYSLELVDHDLLKMENQIPFFIVEALFDLLLPPSDRDNVPLVDLATHLLNKIDQSEHYVRIGNPKVHHLLHLFHVMLVPDPRAMRPTTPPGRFDRFIKAVACRRDCHVLPCFRQDNEHAERLPWPSGTGWMLSATEQKAAGIVFKQKRRCSFLDVTFNNGVMEIPVLCIYEHTIPVLRNLIAFEQCYPKTMDHITYYAVFMERMIKTPGDVRVLQGEGILRIGKSNEEEMARLFGELCTQVFVNNGRSYLNELFYAVNKHCGSKWNKWRAVLARDYFKNPWAILSLAAAIFLIILTLVQTYTSVYSFVNP</sequence>
<keyword evidence="2" id="KW-0812">Transmembrane</keyword>
<accession>A0AAV9BMD1</accession>
<dbReference type="EMBL" id="JAUJYN010000002">
    <property type="protein sequence ID" value="KAK1277625.1"/>
    <property type="molecule type" value="Genomic_DNA"/>
</dbReference>
<keyword evidence="4" id="KW-1185">Reference proteome</keyword>
<dbReference type="Proteomes" id="UP001179952">
    <property type="component" value="Unassembled WGS sequence"/>
</dbReference>
<dbReference type="PANTHER" id="PTHR31170:SF25">
    <property type="entry name" value="BNAA09G04570D PROTEIN"/>
    <property type="match status" value="1"/>
</dbReference>
<gene>
    <name evidence="3" type="ORF">QJS04_geneDACA007066</name>
</gene>
<dbReference type="InterPro" id="IPR004158">
    <property type="entry name" value="DUF247_pln"/>
</dbReference>
<proteinExistence type="predicted"/>
<feature type="transmembrane region" description="Helical" evidence="2">
    <location>
        <begin position="524"/>
        <end position="544"/>
    </location>
</feature>
<protein>
    <submittedName>
        <fullName evidence="3">UPF0481 protein</fullName>
    </submittedName>
</protein>